<dbReference type="GO" id="GO:0035556">
    <property type="term" value="P:intracellular signal transduction"/>
    <property type="evidence" value="ECO:0007669"/>
    <property type="project" value="TreeGrafter"/>
</dbReference>
<evidence type="ECO:0000256" key="4">
    <source>
        <dbReference type="RuleBase" id="RU000304"/>
    </source>
</evidence>
<dbReference type="PROSITE" id="PS50011">
    <property type="entry name" value="PROTEIN_KINASE_DOM"/>
    <property type="match status" value="1"/>
</dbReference>
<dbReference type="Gene3D" id="3.30.200.20">
    <property type="entry name" value="Phosphorylase Kinase, domain 1"/>
    <property type="match status" value="1"/>
</dbReference>
<organism evidence="6 7">
    <name type="scientific">Thamnocephalis sphaerospora</name>
    <dbReference type="NCBI Taxonomy" id="78915"/>
    <lineage>
        <taxon>Eukaryota</taxon>
        <taxon>Fungi</taxon>
        <taxon>Fungi incertae sedis</taxon>
        <taxon>Zoopagomycota</taxon>
        <taxon>Zoopagomycotina</taxon>
        <taxon>Zoopagomycetes</taxon>
        <taxon>Zoopagales</taxon>
        <taxon>Sigmoideomycetaceae</taxon>
        <taxon>Thamnocephalis</taxon>
    </lineage>
</organism>
<evidence type="ECO:0000256" key="3">
    <source>
        <dbReference type="PROSITE-ProRule" id="PRU10141"/>
    </source>
</evidence>
<dbReference type="Gene3D" id="1.10.510.10">
    <property type="entry name" value="Transferase(Phosphotransferase) domain 1"/>
    <property type="match status" value="1"/>
</dbReference>
<dbReference type="SUPFAM" id="SSF56112">
    <property type="entry name" value="Protein kinase-like (PK-like)"/>
    <property type="match status" value="1"/>
</dbReference>
<dbReference type="PANTHER" id="PTHR24346:SF77">
    <property type="entry name" value="SERINE THREONINE PROTEIN KINASE"/>
    <property type="match status" value="1"/>
</dbReference>
<dbReference type="GO" id="GO:0004674">
    <property type="term" value="F:protein serine/threonine kinase activity"/>
    <property type="evidence" value="ECO:0007669"/>
    <property type="project" value="UniProtKB-KW"/>
</dbReference>
<dbReference type="FunFam" id="1.10.510.10:FF:000571">
    <property type="entry name" value="Maternal embryonic leucine zipper kinase"/>
    <property type="match status" value="1"/>
</dbReference>
<keyword evidence="7" id="KW-1185">Reference proteome</keyword>
<dbReference type="CDD" id="cd14008">
    <property type="entry name" value="STKc_LKB1_CaMKK"/>
    <property type="match status" value="1"/>
</dbReference>
<dbReference type="Pfam" id="PF00069">
    <property type="entry name" value="Pkinase"/>
    <property type="match status" value="1"/>
</dbReference>
<keyword evidence="4" id="KW-0723">Serine/threonine-protein kinase</keyword>
<evidence type="ECO:0000256" key="1">
    <source>
        <dbReference type="ARBA" id="ARBA00022741"/>
    </source>
</evidence>
<keyword evidence="6" id="KW-0418">Kinase</keyword>
<reference evidence="7" key="1">
    <citation type="journal article" date="2018" name="Nat. Microbiol.">
        <title>Leveraging single-cell genomics to expand the fungal tree of life.</title>
        <authorList>
            <person name="Ahrendt S.R."/>
            <person name="Quandt C.A."/>
            <person name="Ciobanu D."/>
            <person name="Clum A."/>
            <person name="Salamov A."/>
            <person name="Andreopoulos B."/>
            <person name="Cheng J.F."/>
            <person name="Woyke T."/>
            <person name="Pelin A."/>
            <person name="Henrissat B."/>
            <person name="Reynolds N.K."/>
            <person name="Benny G.L."/>
            <person name="Smith M.E."/>
            <person name="James T.Y."/>
            <person name="Grigoriev I.V."/>
        </authorList>
    </citation>
    <scope>NUCLEOTIDE SEQUENCE [LARGE SCALE GENOMIC DNA]</scope>
    <source>
        <strain evidence="7">RSA 1356</strain>
    </source>
</reference>
<dbReference type="InterPro" id="IPR011009">
    <property type="entry name" value="Kinase-like_dom_sf"/>
</dbReference>
<dbReference type="GO" id="GO:0005524">
    <property type="term" value="F:ATP binding"/>
    <property type="evidence" value="ECO:0007669"/>
    <property type="project" value="UniProtKB-UniRule"/>
</dbReference>
<evidence type="ECO:0000313" key="7">
    <source>
        <dbReference type="Proteomes" id="UP000271241"/>
    </source>
</evidence>
<dbReference type="EMBL" id="KZ992524">
    <property type="protein sequence ID" value="RKP09302.1"/>
    <property type="molecule type" value="Genomic_DNA"/>
</dbReference>
<dbReference type="InterPro" id="IPR000719">
    <property type="entry name" value="Prot_kinase_dom"/>
</dbReference>
<evidence type="ECO:0000256" key="2">
    <source>
        <dbReference type="ARBA" id="ARBA00022840"/>
    </source>
</evidence>
<dbReference type="Proteomes" id="UP000271241">
    <property type="component" value="Unassembled WGS sequence"/>
</dbReference>
<comment type="similarity">
    <text evidence="4">Belongs to the protein kinase superfamily.</text>
</comment>
<gene>
    <name evidence="6" type="ORF">THASP1DRAFT_14456</name>
</gene>
<accession>A0A4P9XTI6</accession>
<dbReference type="PROSITE" id="PS00108">
    <property type="entry name" value="PROTEIN_KINASE_ST"/>
    <property type="match status" value="1"/>
</dbReference>
<dbReference type="GO" id="GO:0005737">
    <property type="term" value="C:cytoplasm"/>
    <property type="evidence" value="ECO:0007669"/>
    <property type="project" value="TreeGrafter"/>
</dbReference>
<dbReference type="SMART" id="SM00220">
    <property type="entry name" value="S_TKc"/>
    <property type="match status" value="1"/>
</dbReference>
<dbReference type="PANTHER" id="PTHR24346">
    <property type="entry name" value="MAP/MICROTUBULE AFFINITY-REGULATING KINASE"/>
    <property type="match status" value="1"/>
</dbReference>
<keyword evidence="1 3" id="KW-0547">Nucleotide-binding</keyword>
<protein>
    <submittedName>
        <fullName evidence="6">Kinase-like domain-containing protein</fullName>
    </submittedName>
</protein>
<dbReference type="PROSITE" id="PS00107">
    <property type="entry name" value="PROTEIN_KINASE_ATP"/>
    <property type="match status" value="1"/>
</dbReference>
<feature type="binding site" evidence="3">
    <location>
        <position position="54"/>
    </location>
    <ligand>
        <name>ATP</name>
        <dbReference type="ChEBI" id="CHEBI:30616"/>
    </ligand>
</feature>
<evidence type="ECO:0000313" key="6">
    <source>
        <dbReference type="EMBL" id="RKP09302.1"/>
    </source>
</evidence>
<dbReference type="STRING" id="78915.A0A4P9XTI6"/>
<sequence>MSAIKETLSAYHAENQDGGFKLNQYDVKEVIGQGAFGVVHLAVDTTTGTQYAIKEFSKTRLRRRDRESQMRNNRGRVAGVSNLWGSDDDALNDEDPLRLVRKEIAIYKKLVHPNVVMLREVLDDPEHDALFMVFEMCMGGVLMDVSLSQPCEPFPVDKARRYFGELLLGIEYLHANGIVHRDIKPENLLLTEDGRMKIADFGVSEIFLRGDDTMKRSAGSPAFMAPEQISVDCHTYSGRAADIWSMGVTLFCMCYGKLPFVGDSILSVYKAIREDVLDLPQEEDPRLQDLLTSILEKDPEQRIEMAELREHEWVTDSGRVPLLPYEQNCHRVEVTDEEVKHAVKSIHNVVATIRALAHWRR</sequence>
<feature type="non-terminal residue" evidence="6">
    <location>
        <position position="361"/>
    </location>
</feature>
<dbReference type="InterPro" id="IPR017441">
    <property type="entry name" value="Protein_kinase_ATP_BS"/>
</dbReference>
<keyword evidence="6" id="KW-0808">Transferase</keyword>
<dbReference type="AlphaFoldDB" id="A0A4P9XTI6"/>
<dbReference type="InterPro" id="IPR008271">
    <property type="entry name" value="Ser/Thr_kinase_AS"/>
</dbReference>
<keyword evidence="2 3" id="KW-0067">ATP-binding</keyword>
<feature type="domain" description="Protein kinase" evidence="5">
    <location>
        <begin position="25"/>
        <end position="314"/>
    </location>
</feature>
<proteinExistence type="inferred from homology"/>
<dbReference type="OrthoDB" id="68483at2759"/>
<evidence type="ECO:0000259" key="5">
    <source>
        <dbReference type="PROSITE" id="PS50011"/>
    </source>
</evidence>
<name>A0A4P9XTI6_9FUNG</name>